<dbReference type="InterPro" id="IPR001314">
    <property type="entry name" value="Peptidase_S1A"/>
</dbReference>
<dbReference type="InterPro" id="IPR050430">
    <property type="entry name" value="Peptidase_S1"/>
</dbReference>
<keyword evidence="4 6" id="KW-0720">Serine protease</keyword>
<keyword evidence="7" id="KW-0732">Signal</keyword>
<evidence type="ECO:0000256" key="5">
    <source>
        <dbReference type="ARBA" id="ARBA00023157"/>
    </source>
</evidence>
<evidence type="ECO:0000259" key="8">
    <source>
        <dbReference type="PROSITE" id="PS50240"/>
    </source>
</evidence>
<dbReference type="Pfam" id="PF00089">
    <property type="entry name" value="Trypsin"/>
    <property type="match status" value="1"/>
</dbReference>
<evidence type="ECO:0000256" key="7">
    <source>
        <dbReference type="SAM" id="SignalP"/>
    </source>
</evidence>
<dbReference type="EMBL" id="OU963909">
    <property type="protein sequence ID" value="CAH0400132.1"/>
    <property type="molecule type" value="Genomic_DNA"/>
</dbReference>
<dbReference type="InterPro" id="IPR009003">
    <property type="entry name" value="Peptidase_S1_PA"/>
</dbReference>
<evidence type="ECO:0000256" key="3">
    <source>
        <dbReference type="ARBA" id="ARBA00022801"/>
    </source>
</evidence>
<dbReference type="PROSITE" id="PS51257">
    <property type="entry name" value="PROKAR_LIPOPROTEIN"/>
    <property type="match status" value="1"/>
</dbReference>
<evidence type="ECO:0000313" key="9">
    <source>
        <dbReference type="EMBL" id="CAH0400132.1"/>
    </source>
</evidence>
<evidence type="ECO:0000256" key="6">
    <source>
        <dbReference type="RuleBase" id="RU363034"/>
    </source>
</evidence>
<dbReference type="InterPro" id="IPR018114">
    <property type="entry name" value="TRYPSIN_HIS"/>
</dbReference>
<evidence type="ECO:0000256" key="1">
    <source>
        <dbReference type="ARBA" id="ARBA00007664"/>
    </source>
</evidence>
<comment type="similarity">
    <text evidence="1">Belongs to the peptidase S1 family.</text>
</comment>
<protein>
    <recommendedName>
        <fullName evidence="8">Peptidase S1 domain-containing protein</fullName>
    </recommendedName>
</protein>
<sequence>MALKSIIIFVTILLGCLALPAPESDLSQFFEHVDVHAQGRIVGGSVASDGSHPHMVALSNGELIRSLICGGSILTQRTVLTAAHCIAAVYRVGSLARGVRLIVGTNRWARGGTLYRVTSNATHEHYVPATVKNDLGVFYTSTPIVFSATIRPIFLDFEYVGADVQTRAAGWGRTRHQGSVSAQLLELDVPTISGTQCVEDMARIVAANDMRSPPVEPHIELCTLHPVGAGRGMCTGDSGSALVRLDRGTQIGIVSWGVPCARGAPDMFVRVSAYEDWFQRVIRN</sequence>
<dbReference type="SUPFAM" id="SSF50494">
    <property type="entry name" value="Trypsin-like serine proteases"/>
    <property type="match status" value="1"/>
</dbReference>
<dbReference type="SMART" id="SM00020">
    <property type="entry name" value="Tryp_SPc"/>
    <property type="match status" value="1"/>
</dbReference>
<organism evidence="9 10">
    <name type="scientific">Chilo suppressalis</name>
    <name type="common">Asiatic rice borer moth</name>
    <dbReference type="NCBI Taxonomy" id="168631"/>
    <lineage>
        <taxon>Eukaryota</taxon>
        <taxon>Metazoa</taxon>
        <taxon>Ecdysozoa</taxon>
        <taxon>Arthropoda</taxon>
        <taxon>Hexapoda</taxon>
        <taxon>Insecta</taxon>
        <taxon>Pterygota</taxon>
        <taxon>Neoptera</taxon>
        <taxon>Endopterygota</taxon>
        <taxon>Lepidoptera</taxon>
        <taxon>Glossata</taxon>
        <taxon>Ditrysia</taxon>
        <taxon>Pyraloidea</taxon>
        <taxon>Crambidae</taxon>
        <taxon>Crambinae</taxon>
        <taxon>Chilo</taxon>
    </lineage>
</organism>
<dbReference type="InterPro" id="IPR043504">
    <property type="entry name" value="Peptidase_S1_PA_chymotrypsin"/>
</dbReference>
<evidence type="ECO:0000256" key="4">
    <source>
        <dbReference type="ARBA" id="ARBA00022825"/>
    </source>
</evidence>
<keyword evidence="3 6" id="KW-0378">Hydrolase</keyword>
<dbReference type="PANTHER" id="PTHR24276:SF98">
    <property type="entry name" value="FI18310P1-RELATED"/>
    <property type="match status" value="1"/>
</dbReference>
<dbReference type="PROSITE" id="PS50240">
    <property type="entry name" value="TRYPSIN_DOM"/>
    <property type="match status" value="1"/>
</dbReference>
<name>A0ABN8B2B2_CHISP</name>
<keyword evidence="5" id="KW-1015">Disulfide bond</keyword>
<dbReference type="Proteomes" id="UP001153292">
    <property type="component" value="Chromosome 16"/>
</dbReference>
<evidence type="ECO:0000256" key="2">
    <source>
        <dbReference type="ARBA" id="ARBA00022670"/>
    </source>
</evidence>
<feature type="signal peptide" evidence="7">
    <location>
        <begin position="1"/>
        <end position="18"/>
    </location>
</feature>
<dbReference type="PROSITE" id="PS00134">
    <property type="entry name" value="TRYPSIN_HIS"/>
    <property type="match status" value="1"/>
</dbReference>
<gene>
    <name evidence="9" type="ORF">CHILSU_LOCUS3316</name>
</gene>
<dbReference type="PRINTS" id="PR00722">
    <property type="entry name" value="CHYMOTRYPSIN"/>
</dbReference>
<keyword evidence="10" id="KW-1185">Reference proteome</keyword>
<dbReference type="Gene3D" id="2.40.10.10">
    <property type="entry name" value="Trypsin-like serine proteases"/>
    <property type="match status" value="1"/>
</dbReference>
<feature type="domain" description="Peptidase S1" evidence="8">
    <location>
        <begin position="41"/>
        <end position="283"/>
    </location>
</feature>
<dbReference type="CDD" id="cd00190">
    <property type="entry name" value="Tryp_SPc"/>
    <property type="match status" value="1"/>
</dbReference>
<dbReference type="PROSITE" id="PS00135">
    <property type="entry name" value="TRYPSIN_SER"/>
    <property type="match status" value="1"/>
</dbReference>
<accession>A0ABN8B2B2</accession>
<dbReference type="PANTHER" id="PTHR24276">
    <property type="entry name" value="POLYSERASE-RELATED"/>
    <property type="match status" value="1"/>
</dbReference>
<proteinExistence type="inferred from homology"/>
<dbReference type="InterPro" id="IPR001254">
    <property type="entry name" value="Trypsin_dom"/>
</dbReference>
<reference evidence="9" key="1">
    <citation type="submission" date="2021-12" db="EMBL/GenBank/DDBJ databases">
        <authorList>
            <person name="King R."/>
        </authorList>
    </citation>
    <scope>NUCLEOTIDE SEQUENCE</scope>
</reference>
<feature type="chain" id="PRO_5046687285" description="Peptidase S1 domain-containing protein" evidence="7">
    <location>
        <begin position="19"/>
        <end position="284"/>
    </location>
</feature>
<dbReference type="InterPro" id="IPR033116">
    <property type="entry name" value="TRYPSIN_SER"/>
</dbReference>
<evidence type="ECO:0000313" key="10">
    <source>
        <dbReference type="Proteomes" id="UP001153292"/>
    </source>
</evidence>
<keyword evidence="2 6" id="KW-0645">Protease</keyword>